<feature type="signal peptide" evidence="2">
    <location>
        <begin position="1"/>
        <end position="23"/>
    </location>
</feature>
<name>A0A7Z7N126_9BURK</name>
<evidence type="ECO:0000313" key="4">
    <source>
        <dbReference type="Proteomes" id="UP000219522"/>
    </source>
</evidence>
<dbReference type="EMBL" id="OCSU01000001">
    <property type="protein sequence ID" value="SOE56157.1"/>
    <property type="molecule type" value="Genomic_DNA"/>
</dbReference>
<sequence length="68" mass="6610">MALVLSAAIFLTSTGFLVGSALAPTPPAVIVPSSSPGSSEGKTNVVQLSPKLSDEATPPSAGSGATRD</sequence>
<evidence type="ECO:0000313" key="3">
    <source>
        <dbReference type="EMBL" id="SOE56157.1"/>
    </source>
</evidence>
<keyword evidence="4" id="KW-1185">Reference proteome</keyword>
<comment type="caution">
    <text evidence="3">The sequence shown here is derived from an EMBL/GenBank/DDBJ whole genome shotgun (WGS) entry which is preliminary data.</text>
</comment>
<organism evidence="3 4">
    <name type="scientific">Caballeronia arationis</name>
    <dbReference type="NCBI Taxonomy" id="1777142"/>
    <lineage>
        <taxon>Bacteria</taxon>
        <taxon>Pseudomonadati</taxon>
        <taxon>Pseudomonadota</taxon>
        <taxon>Betaproteobacteria</taxon>
        <taxon>Burkholderiales</taxon>
        <taxon>Burkholderiaceae</taxon>
        <taxon>Caballeronia</taxon>
    </lineage>
</organism>
<dbReference type="AlphaFoldDB" id="A0A7Z7N126"/>
<evidence type="ECO:0000256" key="2">
    <source>
        <dbReference type="SAM" id="SignalP"/>
    </source>
</evidence>
<dbReference type="Proteomes" id="UP000219522">
    <property type="component" value="Unassembled WGS sequence"/>
</dbReference>
<gene>
    <name evidence="3" type="ORF">SAMN05446927_1186</name>
</gene>
<keyword evidence="2" id="KW-0732">Signal</keyword>
<accession>A0A7Z7N126</accession>
<feature type="chain" id="PRO_5031559767" evidence="2">
    <location>
        <begin position="24"/>
        <end position="68"/>
    </location>
</feature>
<evidence type="ECO:0000256" key="1">
    <source>
        <dbReference type="SAM" id="MobiDB-lite"/>
    </source>
</evidence>
<proteinExistence type="predicted"/>
<protein>
    <submittedName>
        <fullName evidence="3">Uncharacterized protein</fullName>
    </submittedName>
</protein>
<feature type="compositionally biased region" description="Polar residues" evidence="1">
    <location>
        <begin position="32"/>
        <end position="47"/>
    </location>
</feature>
<feature type="region of interest" description="Disordered" evidence="1">
    <location>
        <begin position="29"/>
        <end position="68"/>
    </location>
</feature>
<reference evidence="3 4" key="1">
    <citation type="submission" date="2017-09" db="EMBL/GenBank/DDBJ databases">
        <authorList>
            <person name="Varghese N."/>
            <person name="Submissions S."/>
        </authorList>
    </citation>
    <scope>NUCLEOTIDE SEQUENCE [LARGE SCALE GENOMIC DNA]</scope>
    <source>
        <strain evidence="3 4">OK806</strain>
    </source>
</reference>